<protein>
    <recommendedName>
        <fullName evidence="4">Dynein regulatory complex protein 10</fullName>
    </recommendedName>
    <alternativeName>
        <fullName evidence="10">IQ domain-containing protein D</fullName>
    </alternativeName>
</protein>
<sequence length="434" mass="50378">MAMEVHSLPPVLPFNQSSESQGRSSSGHSKTGQNKTPFNKFLEPGRKKLTSVESQRVLAVLQEAIKKLELVTLFQHAVDNLERYNVVLGTDLVGALREHQRLQDSMMMQLNRLEKLKEGAEEYCIDKEYAREPIDPKLERIGLGIQSSVRNTLRLFLANPTASQALRTESHIRDQASQELIQILSELKEFLLEMLLTSPLEQSEKIHYMQDMILRDQKNREMLSALEDELKVAILDRDTEISKKNDIIRQLKMSLHQLEKLSESQVKRTEQEAEKQQKSDCRSSEGKCATIQHELQHLRSQLSATISENREVELFLRKKKYKIETEIENWIQKYDTDMGEKQAELEKLEAEYTVEKAQLTEVQEKLNVLEVEYVQIMEERRLAKLRREEEERELANKNRAATVIQAHWKGYLVRQAMKSKKKKKGKGKGKKGKK</sequence>
<name>A0A8T2KEZ7_9PIPI</name>
<keyword evidence="5" id="KW-0963">Cytoplasm</keyword>
<gene>
    <name evidence="14" type="ORF">GDO86_001746</name>
</gene>
<organism evidence="14 15">
    <name type="scientific">Hymenochirus boettgeri</name>
    <name type="common">Congo dwarf clawed frog</name>
    <dbReference type="NCBI Taxonomy" id="247094"/>
    <lineage>
        <taxon>Eukaryota</taxon>
        <taxon>Metazoa</taxon>
        <taxon>Chordata</taxon>
        <taxon>Craniata</taxon>
        <taxon>Vertebrata</taxon>
        <taxon>Euteleostomi</taxon>
        <taxon>Amphibia</taxon>
        <taxon>Batrachia</taxon>
        <taxon>Anura</taxon>
        <taxon>Pipoidea</taxon>
        <taxon>Pipidae</taxon>
        <taxon>Pipinae</taxon>
        <taxon>Hymenochirus</taxon>
    </lineage>
</organism>
<dbReference type="Pfam" id="PF00612">
    <property type="entry name" value="IQ"/>
    <property type="match status" value="1"/>
</dbReference>
<evidence type="ECO:0000313" key="14">
    <source>
        <dbReference type="EMBL" id="KAG8455669.1"/>
    </source>
</evidence>
<keyword evidence="8" id="KW-0206">Cytoskeleton</keyword>
<evidence type="ECO:0000256" key="8">
    <source>
        <dbReference type="ARBA" id="ARBA00023212"/>
    </source>
</evidence>
<dbReference type="Proteomes" id="UP000812440">
    <property type="component" value="Chromosome 1"/>
</dbReference>
<dbReference type="CDD" id="cd23767">
    <property type="entry name" value="IQCD"/>
    <property type="match status" value="1"/>
</dbReference>
<feature type="compositionally biased region" description="Low complexity" evidence="13">
    <location>
        <begin position="16"/>
        <end position="29"/>
    </location>
</feature>
<comment type="function">
    <text evidence="1">Component of the nexin-dynein regulatory complex (N-DRC), a key regulator of ciliary/flagellar motility which maintains the alignment and integrity of the distal axoneme and regulates microtubule sliding in motile axonemes.</text>
</comment>
<evidence type="ECO:0000256" key="13">
    <source>
        <dbReference type="SAM" id="MobiDB-lite"/>
    </source>
</evidence>
<evidence type="ECO:0000256" key="6">
    <source>
        <dbReference type="ARBA" id="ARBA00022846"/>
    </source>
</evidence>
<comment type="subcellular location">
    <subcellularLocation>
        <location evidence="2">Cytoplasm</location>
        <location evidence="2">Cytoskeleton</location>
        <location evidence="2">Flagellum axoneme</location>
    </subcellularLocation>
</comment>
<reference evidence="14" key="1">
    <citation type="thesis" date="2020" institute="ProQuest LLC" country="789 East Eisenhower Parkway, Ann Arbor, MI, USA">
        <title>Comparative Genomics and Chromosome Evolution.</title>
        <authorList>
            <person name="Mudd A.B."/>
        </authorList>
    </citation>
    <scope>NUCLEOTIDE SEQUENCE</scope>
    <source>
        <strain evidence="14">Female2</strain>
        <tissue evidence="14">Blood</tissue>
    </source>
</reference>
<keyword evidence="9" id="KW-0966">Cell projection</keyword>
<comment type="caution">
    <text evidence="14">The sequence shown here is derived from an EMBL/GenBank/DDBJ whole genome shotgun (WGS) entry which is preliminary data.</text>
</comment>
<dbReference type="InterPro" id="IPR042815">
    <property type="entry name" value="DRC10"/>
</dbReference>
<evidence type="ECO:0000313" key="15">
    <source>
        <dbReference type="Proteomes" id="UP000812440"/>
    </source>
</evidence>
<dbReference type="PROSITE" id="PS50096">
    <property type="entry name" value="IQ"/>
    <property type="match status" value="1"/>
</dbReference>
<dbReference type="SMART" id="SM00015">
    <property type="entry name" value="IQ"/>
    <property type="match status" value="1"/>
</dbReference>
<evidence type="ECO:0000256" key="1">
    <source>
        <dbReference type="ARBA" id="ARBA00003029"/>
    </source>
</evidence>
<dbReference type="Gene3D" id="1.20.5.190">
    <property type="match status" value="1"/>
</dbReference>
<evidence type="ECO:0000256" key="5">
    <source>
        <dbReference type="ARBA" id="ARBA00022490"/>
    </source>
</evidence>
<keyword evidence="12" id="KW-0175">Coiled coil</keyword>
<keyword evidence="7" id="KW-0969">Cilium</keyword>
<evidence type="ECO:0000256" key="11">
    <source>
        <dbReference type="ARBA" id="ARBA00046836"/>
    </source>
</evidence>
<keyword evidence="15" id="KW-1185">Reference proteome</keyword>
<accession>A0A8T2KEZ7</accession>
<feature type="region of interest" description="Disordered" evidence="13">
    <location>
        <begin position="1"/>
        <end position="43"/>
    </location>
</feature>
<dbReference type="PANTHER" id="PTHR31598:SF1">
    <property type="entry name" value="DYNEIN REGULATORY COMPLEX PROTEIN 10"/>
    <property type="match status" value="1"/>
</dbReference>
<evidence type="ECO:0000256" key="10">
    <source>
        <dbReference type="ARBA" id="ARBA00032180"/>
    </source>
</evidence>
<dbReference type="PANTHER" id="PTHR31598">
    <property type="entry name" value="IQ DOMAIN-CONTAINING PROTEIN D"/>
    <property type="match status" value="1"/>
</dbReference>
<dbReference type="InterPro" id="IPR000048">
    <property type="entry name" value="IQ_motif_EF-hand-BS"/>
</dbReference>
<feature type="region of interest" description="Disordered" evidence="13">
    <location>
        <begin position="415"/>
        <end position="434"/>
    </location>
</feature>
<dbReference type="EMBL" id="JAACNH010000001">
    <property type="protein sequence ID" value="KAG8455669.1"/>
    <property type="molecule type" value="Genomic_DNA"/>
</dbReference>
<evidence type="ECO:0000256" key="3">
    <source>
        <dbReference type="ARBA" id="ARBA00009071"/>
    </source>
</evidence>
<evidence type="ECO:0000256" key="7">
    <source>
        <dbReference type="ARBA" id="ARBA00023069"/>
    </source>
</evidence>
<evidence type="ECO:0000256" key="12">
    <source>
        <dbReference type="SAM" id="Coils"/>
    </source>
</evidence>
<keyword evidence="6" id="KW-0282">Flagellum</keyword>
<comment type="similarity">
    <text evidence="3">Belongs to the DRC10 family.</text>
</comment>
<dbReference type="AlphaFoldDB" id="A0A8T2KEZ7"/>
<evidence type="ECO:0000256" key="4">
    <source>
        <dbReference type="ARBA" id="ARBA00021752"/>
    </source>
</evidence>
<feature type="compositionally biased region" description="Basic residues" evidence="13">
    <location>
        <begin position="417"/>
        <end position="434"/>
    </location>
</feature>
<feature type="coiled-coil region" evidence="12">
    <location>
        <begin position="331"/>
        <end position="400"/>
    </location>
</feature>
<evidence type="ECO:0000256" key="9">
    <source>
        <dbReference type="ARBA" id="ARBA00023273"/>
    </source>
</evidence>
<proteinExistence type="inferred from homology"/>
<evidence type="ECO:0000256" key="2">
    <source>
        <dbReference type="ARBA" id="ARBA00004611"/>
    </source>
</evidence>
<dbReference type="OrthoDB" id="536093at2759"/>
<comment type="subunit">
    <text evidence="11">Component of the nexin-dynein regulatory complex (N-DRC). Interacts with CFAP52.</text>
</comment>